<dbReference type="InterPro" id="IPR036038">
    <property type="entry name" value="Aminotransferase-like"/>
</dbReference>
<comment type="caution">
    <text evidence="1">The sequence shown here is derived from an EMBL/GenBank/DDBJ whole genome shotgun (WGS) entry which is preliminary data.</text>
</comment>
<dbReference type="Pfam" id="PF01063">
    <property type="entry name" value="Aminotran_4"/>
    <property type="match status" value="1"/>
</dbReference>
<accession>A0A3M8BGS1</accession>
<gene>
    <name evidence="1" type="ORF">EDM52_24290</name>
</gene>
<organism evidence="1 2">
    <name type="scientific">Brevibacillus invocatus</name>
    <dbReference type="NCBI Taxonomy" id="173959"/>
    <lineage>
        <taxon>Bacteria</taxon>
        <taxon>Bacillati</taxon>
        <taxon>Bacillota</taxon>
        <taxon>Bacilli</taxon>
        <taxon>Bacillales</taxon>
        <taxon>Paenibacillaceae</taxon>
        <taxon>Brevibacillus</taxon>
    </lineage>
</organism>
<dbReference type="InterPro" id="IPR043131">
    <property type="entry name" value="BCAT-like_N"/>
</dbReference>
<dbReference type="RefSeq" id="WP_183185358.1">
    <property type="nucleotide sequence ID" value="NZ_RHHR01000115.1"/>
</dbReference>
<dbReference type="AlphaFoldDB" id="A0A3M8BGS1"/>
<proteinExistence type="predicted"/>
<reference evidence="1 2" key="1">
    <citation type="submission" date="2018-10" db="EMBL/GenBank/DDBJ databases">
        <title>Phylogenomics of Brevibacillus.</title>
        <authorList>
            <person name="Dunlap C."/>
        </authorList>
    </citation>
    <scope>NUCLEOTIDE SEQUENCE [LARGE SCALE GENOMIC DNA]</scope>
    <source>
        <strain evidence="1 2">JCM 12215</strain>
    </source>
</reference>
<dbReference type="SUPFAM" id="SSF56752">
    <property type="entry name" value="D-aminoacid aminotransferase-like PLP-dependent enzymes"/>
    <property type="match status" value="1"/>
</dbReference>
<feature type="non-terminal residue" evidence="1">
    <location>
        <position position="62"/>
    </location>
</feature>
<sequence>MHVYVNGLIQPAHEAVVSVLDHGFLYGIGLFETLRVYDGQLFLWEAHYARLSSGLSALRIAS</sequence>
<dbReference type="Proteomes" id="UP000282028">
    <property type="component" value="Unassembled WGS sequence"/>
</dbReference>
<dbReference type="InterPro" id="IPR001544">
    <property type="entry name" value="Aminotrans_IV"/>
</dbReference>
<name>A0A3M8BGS1_9BACL</name>
<keyword evidence="2" id="KW-1185">Reference proteome</keyword>
<evidence type="ECO:0000313" key="1">
    <source>
        <dbReference type="EMBL" id="RNB62630.1"/>
    </source>
</evidence>
<protein>
    <submittedName>
        <fullName evidence="1">4-amino-4-deoxychorismate lyase</fullName>
    </submittedName>
</protein>
<dbReference type="Gene3D" id="3.30.470.10">
    <property type="match status" value="1"/>
</dbReference>
<evidence type="ECO:0000313" key="2">
    <source>
        <dbReference type="Proteomes" id="UP000282028"/>
    </source>
</evidence>
<dbReference type="EMBL" id="RHHR01000115">
    <property type="protein sequence ID" value="RNB62630.1"/>
    <property type="molecule type" value="Genomic_DNA"/>
</dbReference>
<keyword evidence="1" id="KW-0456">Lyase</keyword>
<dbReference type="GO" id="GO:0016829">
    <property type="term" value="F:lyase activity"/>
    <property type="evidence" value="ECO:0007669"/>
    <property type="project" value="UniProtKB-KW"/>
</dbReference>